<name>A0ACC7M0Y8_9PSED</name>
<evidence type="ECO:0000313" key="1">
    <source>
        <dbReference type="EMBL" id="MFJ1338807.1"/>
    </source>
</evidence>
<accession>A0ACC7M0Y8</accession>
<proteinExistence type="predicted"/>
<reference evidence="1" key="1">
    <citation type="submission" date="2024-10" db="EMBL/GenBank/DDBJ databases">
        <title>Aeromonas and Pseudomonas from the Cagarras Archipelago, Rio de Janeiro, Brazil.</title>
        <authorList>
            <person name="Canellas A.L.B."/>
            <person name="Laport M.S."/>
        </authorList>
    </citation>
    <scope>NUCLEOTIDE SEQUENCE</scope>
    <source>
        <strain evidence="1">ACP-7</strain>
    </source>
</reference>
<comment type="caution">
    <text evidence="1">The sequence shown here is derived from an EMBL/GenBank/DDBJ whole genome shotgun (WGS) entry which is preliminary data.</text>
</comment>
<gene>
    <name evidence="1" type="ORF">ACIKP7_11820</name>
</gene>
<dbReference type="Proteomes" id="UP001615411">
    <property type="component" value="Unassembled WGS sequence"/>
</dbReference>
<organism evidence="1 2">
    <name type="scientific">Pseudomonas caricapapayae</name>
    <dbReference type="NCBI Taxonomy" id="46678"/>
    <lineage>
        <taxon>Bacteria</taxon>
        <taxon>Pseudomonadati</taxon>
        <taxon>Pseudomonadota</taxon>
        <taxon>Gammaproteobacteria</taxon>
        <taxon>Pseudomonadales</taxon>
        <taxon>Pseudomonadaceae</taxon>
        <taxon>Pseudomonas</taxon>
    </lineage>
</organism>
<protein>
    <submittedName>
        <fullName evidence="1">MerR family transcriptional regulator</fullName>
    </submittedName>
</protein>
<sequence>MQSEQALLPIREVTRLTGVNPVTLRAWERRYGLVIPQRTGKGHRLYGQEHVQRIQQILHWLNHGVAVGQVKALLDSTASEPGTSTDNSWTPLRENLIEAIANLAESRLDQQFNQAMALYPAATLCEQLLLPLLKALELRWQGQFAARLEQVFFYSWLRSKLGARTYHNNHQLSGAPLLLVNGTPLSFDPHLWICAWLASDAGCPLSVLDWALPANELVVAVVRIRPRALLLCLGQAINLHPLERSLAAVNIPKLLSGSAVSIHREAIEDWSLADLHLFDSPLDVLHGLQRLHLLQGHLS</sequence>
<evidence type="ECO:0000313" key="2">
    <source>
        <dbReference type="Proteomes" id="UP001615411"/>
    </source>
</evidence>
<dbReference type="EMBL" id="JBIUGF010000030">
    <property type="protein sequence ID" value="MFJ1338807.1"/>
    <property type="molecule type" value="Genomic_DNA"/>
</dbReference>
<keyword evidence="2" id="KW-1185">Reference proteome</keyword>